<evidence type="ECO:0000256" key="2">
    <source>
        <dbReference type="PROSITE-ProRule" id="PRU00708"/>
    </source>
</evidence>
<feature type="repeat" description="PPR" evidence="2">
    <location>
        <begin position="170"/>
        <end position="204"/>
    </location>
</feature>
<feature type="repeat" description="PPR" evidence="2">
    <location>
        <begin position="365"/>
        <end position="395"/>
    </location>
</feature>
<dbReference type="EMBL" id="JAUJYO010000013">
    <property type="protein sequence ID" value="KAK1299812.1"/>
    <property type="molecule type" value="Genomic_DNA"/>
</dbReference>
<keyword evidence="1" id="KW-0677">Repeat</keyword>
<feature type="repeat" description="PPR" evidence="2">
    <location>
        <begin position="396"/>
        <end position="430"/>
    </location>
</feature>
<sequence>MPERNVVSWNAMVSAYAKNGRLEEARAVFDAMPERDVASWNTMLTGYCHASLMAEARELFEGMGERDIASWTVLMSGYVRIEDYAKAWEAFRRMRSDDGLLCPDRPSFVAVVSALTGLGDVKLLESLRTLVIKTGWEADVVLGTATLNAYTRMGGLDSAVAFFEAMPEKNGFAWSTVISALARFGRLDEAVKLFDRDPDKTVESRTSMLAGYAQNGRVREARSLFDGMPFPGIVSWNAMIAGYAQNGMMGDAMGLFERMPRRNNVSWAVMIAGCAQNGRPGEALRLLSELHRLGAVPSHSCFTSALFACANTGAREMGRQTHALAIKAGAANDNPYIGNGLITMYANCGDGKEARRVFGQMRSRDTVSWNALIACLSQHSMVEEARAAFERMPRRDIISWTSMISAYAQAGTGFEAFELFQRMLRSGVEPNAPAIMSILSFCSNFGATKLGLQVHSLVFRLGLDTEVFVGNALVGMYFRCGCVDSFKVFDEMDERDIVTWNSMLSGCAHNGLGREAIDVFESMKSAGVTPNEASFAGLLGACSHAGLVDEGWRYFKSMEREHGLVPLLGHYACIVDLLGRAGHLYEAEAFIENMPIEPDSVVWAALLGACRVHSDAELGRRVAERLFEMEPEKPGNYILLSNIYASKGMFEEVAEVRRLMRAQGVMKDPGCSTSASSGTRWSNRRRESVTGSSKCG</sequence>
<dbReference type="Proteomes" id="UP001180020">
    <property type="component" value="Unassembled WGS sequence"/>
</dbReference>
<keyword evidence="5" id="KW-1185">Reference proteome</keyword>
<dbReference type="Pfam" id="PF13041">
    <property type="entry name" value="PPR_2"/>
    <property type="match status" value="1"/>
</dbReference>
<feature type="repeat" description="PPR" evidence="2">
    <location>
        <begin position="232"/>
        <end position="262"/>
    </location>
</feature>
<gene>
    <name evidence="4" type="primary">PCMP-E76</name>
    <name evidence="4" type="ORF">QJS10_CPB13g00652</name>
</gene>
<dbReference type="NCBIfam" id="TIGR00756">
    <property type="entry name" value="PPR"/>
    <property type="match status" value="11"/>
</dbReference>
<dbReference type="InterPro" id="IPR002885">
    <property type="entry name" value="PPR_rpt"/>
</dbReference>
<feature type="repeat" description="PPR" evidence="2">
    <location>
        <begin position="531"/>
        <end position="566"/>
    </location>
</feature>
<name>A0AAV9DI63_ACOCL</name>
<protein>
    <submittedName>
        <fullName evidence="4">Pentatricopeptide repeat-containing protein</fullName>
    </submittedName>
</protein>
<dbReference type="InterPro" id="IPR046960">
    <property type="entry name" value="PPR_At4g14850-like_plant"/>
</dbReference>
<feature type="repeat" description="PPR" evidence="2">
    <location>
        <begin position="263"/>
        <end position="297"/>
    </location>
</feature>
<accession>A0AAV9DI63</accession>
<feature type="repeat" description="PPR" evidence="2">
    <location>
        <begin position="496"/>
        <end position="530"/>
    </location>
</feature>
<reference evidence="4" key="2">
    <citation type="submission" date="2023-06" db="EMBL/GenBank/DDBJ databases">
        <authorList>
            <person name="Ma L."/>
            <person name="Liu K.-W."/>
            <person name="Li Z."/>
            <person name="Hsiao Y.-Y."/>
            <person name="Qi Y."/>
            <person name="Fu T."/>
            <person name="Tang G."/>
            <person name="Zhang D."/>
            <person name="Sun W.-H."/>
            <person name="Liu D.-K."/>
            <person name="Li Y."/>
            <person name="Chen G.-Z."/>
            <person name="Liu X.-D."/>
            <person name="Liao X.-Y."/>
            <person name="Jiang Y.-T."/>
            <person name="Yu X."/>
            <person name="Hao Y."/>
            <person name="Huang J."/>
            <person name="Zhao X.-W."/>
            <person name="Ke S."/>
            <person name="Chen Y.-Y."/>
            <person name="Wu W.-L."/>
            <person name="Hsu J.-L."/>
            <person name="Lin Y.-F."/>
            <person name="Huang M.-D."/>
            <person name="Li C.-Y."/>
            <person name="Huang L."/>
            <person name="Wang Z.-W."/>
            <person name="Zhao X."/>
            <person name="Zhong W.-Y."/>
            <person name="Peng D.-H."/>
            <person name="Ahmad S."/>
            <person name="Lan S."/>
            <person name="Zhang J.-S."/>
            <person name="Tsai W.-C."/>
            <person name="Van De Peer Y."/>
            <person name="Liu Z.-J."/>
        </authorList>
    </citation>
    <scope>NUCLEOTIDE SEQUENCE</scope>
    <source>
        <strain evidence="4">CP</strain>
        <tissue evidence="4">Leaves</tissue>
    </source>
</reference>
<feature type="compositionally biased region" description="Polar residues" evidence="3">
    <location>
        <begin position="671"/>
        <end position="681"/>
    </location>
</feature>
<organism evidence="4 5">
    <name type="scientific">Acorus calamus</name>
    <name type="common">Sweet flag</name>
    <dbReference type="NCBI Taxonomy" id="4465"/>
    <lineage>
        <taxon>Eukaryota</taxon>
        <taxon>Viridiplantae</taxon>
        <taxon>Streptophyta</taxon>
        <taxon>Embryophyta</taxon>
        <taxon>Tracheophyta</taxon>
        <taxon>Spermatophyta</taxon>
        <taxon>Magnoliopsida</taxon>
        <taxon>Liliopsida</taxon>
        <taxon>Acoraceae</taxon>
        <taxon>Acorus</taxon>
    </lineage>
</organism>
<dbReference type="PANTHER" id="PTHR47926">
    <property type="entry name" value="PENTATRICOPEPTIDE REPEAT-CONTAINING PROTEIN"/>
    <property type="match status" value="1"/>
</dbReference>
<reference evidence="4" key="1">
    <citation type="journal article" date="2023" name="Nat. Commun.">
        <title>Diploid and tetraploid genomes of Acorus and the evolution of monocots.</title>
        <authorList>
            <person name="Ma L."/>
            <person name="Liu K.W."/>
            <person name="Li Z."/>
            <person name="Hsiao Y.Y."/>
            <person name="Qi Y."/>
            <person name="Fu T."/>
            <person name="Tang G.D."/>
            <person name="Zhang D."/>
            <person name="Sun W.H."/>
            <person name="Liu D.K."/>
            <person name="Li Y."/>
            <person name="Chen G.Z."/>
            <person name="Liu X.D."/>
            <person name="Liao X.Y."/>
            <person name="Jiang Y.T."/>
            <person name="Yu X."/>
            <person name="Hao Y."/>
            <person name="Huang J."/>
            <person name="Zhao X.W."/>
            <person name="Ke S."/>
            <person name="Chen Y.Y."/>
            <person name="Wu W.L."/>
            <person name="Hsu J.L."/>
            <person name="Lin Y.F."/>
            <person name="Huang M.D."/>
            <person name="Li C.Y."/>
            <person name="Huang L."/>
            <person name="Wang Z.W."/>
            <person name="Zhao X."/>
            <person name="Zhong W.Y."/>
            <person name="Peng D.H."/>
            <person name="Ahmad S."/>
            <person name="Lan S."/>
            <person name="Zhang J.S."/>
            <person name="Tsai W.C."/>
            <person name="Van de Peer Y."/>
            <person name="Liu Z.J."/>
        </authorList>
    </citation>
    <scope>NUCLEOTIDE SEQUENCE</scope>
    <source>
        <strain evidence="4">CP</strain>
    </source>
</reference>
<comment type="caution">
    <text evidence="4">The sequence shown here is derived from an EMBL/GenBank/DDBJ whole genome shotgun (WGS) entry which is preliminary data.</text>
</comment>
<proteinExistence type="predicted"/>
<dbReference type="PROSITE" id="PS51375">
    <property type="entry name" value="PPR"/>
    <property type="match status" value="9"/>
</dbReference>
<dbReference type="PANTHER" id="PTHR47926:SF533">
    <property type="entry name" value="DYW DOMAIN-CONTAINING PROTEIN"/>
    <property type="match status" value="1"/>
</dbReference>
<dbReference type="SUPFAM" id="SSF48452">
    <property type="entry name" value="TPR-like"/>
    <property type="match status" value="2"/>
</dbReference>
<dbReference type="InterPro" id="IPR011990">
    <property type="entry name" value="TPR-like_helical_dom_sf"/>
</dbReference>
<dbReference type="InterPro" id="IPR046848">
    <property type="entry name" value="E_motif"/>
</dbReference>
<feature type="repeat" description="PPR" evidence="2">
    <location>
        <begin position="5"/>
        <end position="39"/>
    </location>
</feature>
<dbReference type="Gene3D" id="1.25.40.10">
    <property type="entry name" value="Tetratricopeptide repeat domain"/>
    <property type="match status" value="5"/>
</dbReference>
<evidence type="ECO:0000256" key="1">
    <source>
        <dbReference type="ARBA" id="ARBA00022737"/>
    </source>
</evidence>
<dbReference type="GO" id="GO:0009451">
    <property type="term" value="P:RNA modification"/>
    <property type="evidence" value="ECO:0007669"/>
    <property type="project" value="InterPro"/>
</dbReference>
<dbReference type="FunFam" id="1.25.40.10:FF:002130">
    <property type="entry name" value="Pentatricopeptide repeat-containing protein mitochondrial"/>
    <property type="match status" value="1"/>
</dbReference>
<dbReference type="AlphaFoldDB" id="A0AAV9DI63"/>
<feature type="region of interest" description="Disordered" evidence="3">
    <location>
        <begin position="666"/>
        <end position="696"/>
    </location>
</feature>
<dbReference type="Pfam" id="PF01535">
    <property type="entry name" value="PPR"/>
    <property type="match status" value="10"/>
</dbReference>
<dbReference type="GO" id="GO:0003723">
    <property type="term" value="F:RNA binding"/>
    <property type="evidence" value="ECO:0007669"/>
    <property type="project" value="InterPro"/>
</dbReference>
<evidence type="ECO:0000256" key="3">
    <source>
        <dbReference type="SAM" id="MobiDB-lite"/>
    </source>
</evidence>
<feature type="repeat" description="PPR" evidence="2">
    <location>
        <begin position="67"/>
        <end position="101"/>
    </location>
</feature>
<dbReference type="Pfam" id="PF20431">
    <property type="entry name" value="E_motif"/>
    <property type="match status" value="1"/>
</dbReference>
<dbReference type="FunFam" id="1.25.40.10:FF:000090">
    <property type="entry name" value="Pentatricopeptide repeat-containing protein, chloroplastic"/>
    <property type="match status" value="1"/>
</dbReference>
<evidence type="ECO:0000313" key="5">
    <source>
        <dbReference type="Proteomes" id="UP001180020"/>
    </source>
</evidence>
<evidence type="ECO:0000313" key="4">
    <source>
        <dbReference type="EMBL" id="KAK1299812.1"/>
    </source>
</evidence>